<evidence type="ECO:0000256" key="5">
    <source>
        <dbReference type="ARBA" id="ARBA00022989"/>
    </source>
</evidence>
<comment type="similarity">
    <text evidence="2 7">Belongs to the TVP38/TMEM64 family.</text>
</comment>
<evidence type="ECO:0000259" key="8">
    <source>
        <dbReference type="Pfam" id="PF09335"/>
    </source>
</evidence>
<feature type="domain" description="VTT" evidence="8">
    <location>
        <begin position="25"/>
        <end position="142"/>
    </location>
</feature>
<comment type="subcellular location">
    <subcellularLocation>
        <location evidence="1 7">Cell membrane</location>
        <topology evidence="1 7">Multi-pass membrane protein</topology>
    </subcellularLocation>
</comment>
<evidence type="ECO:0000313" key="9">
    <source>
        <dbReference type="EMBL" id="NMH99608.1"/>
    </source>
</evidence>
<evidence type="ECO:0000256" key="1">
    <source>
        <dbReference type="ARBA" id="ARBA00004651"/>
    </source>
</evidence>
<evidence type="ECO:0000256" key="7">
    <source>
        <dbReference type="RuleBase" id="RU366058"/>
    </source>
</evidence>
<feature type="transmembrane region" description="Helical" evidence="7">
    <location>
        <begin position="119"/>
        <end position="139"/>
    </location>
</feature>
<dbReference type="Proteomes" id="UP000820669">
    <property type="component" value="Unassembled WGS sequence"/>
</dbReference>
<proteinExistence type="inferred from homology"/>
<keyword evidence="6 7" id="KW-0472">Membrane</keyword>
<evidence type="ECO:0000313" key="10">
    <source>
        <dbReference type="Proteomes" id="UP000820669"/>
    </source>
</evidence>
<evidence type="ECO:0000256" key="6">
    <source>
        <dbReference type="ARBA" id="ARBA00023136"/>
    </source>
</evidence>
<keyword evidence="5 7" id="KW-1133">Transmembrane helix</keyword>
<comment type="caution">
    <text evidence="9">The sequence shown here is derived from an EMBL/GenBank/DDBJ whole genome shotgun (WGS) entry which is preliminary data.</text>
</comment>
<accession>A0ABX1SDG2</accession>
<feature type="transmembrane region" description="Helical" evidence="7">
    <location>
        <begin position="151"/>
        <end position="171"/>
    </location>
</feature>
<dbReference type="InterPro" id="IPR032816">
    <property type="entry name" value="VTT_dom"/>
</dbReference>
<keyword evidence="4 7" id="KW-0812">Transmembrane</keyword>
<dbReference type="EMBL" id="JAAXLA010000039">
    <property type="protein sequence ID" value="NMH99608.1"/>
    <property type="molecule type" value="Genomic_DNA"/>
</dbReference>
<dbReference type="PANTHER" id="PTHR12677:SF59">
    <property type="entry name" value="GOLGI APPARATUS MEMBRANE PROTEIN TVP38-RELATED"/>
    <property type="match status" value="1"/>
</dbReference>
<keyword evidence="3 7" id="KW-1003">Cell membrane</keyword>
<protein>
    <recommendedName>
        <fullName evidence="7">TVP38/TMEM64 family membrane protein</fullName>
    </recommendedName>
</protein>
<evidence type="ECO:0000256" key="2">
    <source>
        <dbReference type="ARBA" id="ARBA00008640"/>
    </source>
</evidence>
<evidence type="ECO:0000256" key="3">
    <source>
        <dbReference type="ARBA" id="ARBA00022475"/>
    </source>
</evidence>
<gene>
    <name evidence="9" type="ORF">HF526_20150</name>
</gene>
<sequence>MMAAAGLWAPALFVGLQAALTVTPVPRTVFTLAAGLLFGSLLGLALTLLATTLAAAFAFWLVRMTGGRLVRRYARGAAVHWARTRLDHHGTLAVASLRLVPLVPFSVLNYLSGLSAVRFVPYVIGTVVGILPGTVAMVVLGDAVTGRPSPVLIAVSVVCGLIGLAGIVVAARRPVPEEIEPDAEPEPAGR</sequence>
<name>A0ABX1SDG2_9PSEU</name>
<comment type="caution">
    <text evidence="7">Lacks conserved residue(s) required for the propagation of feature annotation.</text>
</comment>
<feature type="transmembrane region" description="Helical" evidence="7">
    <location>
        <begin position="29"/>
        <end position="62"/>
    </location>
</feature>
<reference evidence="9 10" key="1">
    <citation type="submission" date="2020-04" db="EMBL/GenBank/DDBJ databases">
        <authorList>
            <person name="Klaysubun C."/>
            <person name="Duangmal K."/>
            <person name="Lipun K."/>
        </authorList>
    </citation>
    <scope>NUCLEOTIDE SEQUENCE [LARGE SCALE GENOMIC DNA]</scope>
    <source>
        <strain evidence="9 10">K10HN5</strain>
    </source>
</reference>
<keyword evidence="10" id="KW-1185">Reference proteome</keyword>
<evidence type="ECO:0000256" key="4">
    <source>
        <dbReference type="ARBA" id="ARBA00022692"/>
    </source>
</evidence>
<dbReference type="Pfam" id="PF09335">
    <property type="entry name" value="VTT_dom"/>
    <property type="match status" value="1"/>
</dbReference>
<dbReference type="PANTHER" id="PTHR12677">
    <property type="entry name" value="GOLGI APPARATUS MEMBRANE PROTEIN TVP38-RELATED"/>
    <property type="match status" value="1"/>
</dbReference>
<organism evidence="9 10">
    <name type="scientific">Pseudonocardia acidicola</name>
    <dbReference type="NCBI Taxonomy" id="2724939"/>
    <lineage>
        <taxon>Bacteria</taxon>
        <taxon>Bacillati</taxon>
        <taxon>Actinomycetota</taxon>
        <taxon>Actinomycetes</taxon>
        <taxon>Pseudonocardiales</taxon>
        <taxon>Pseudonocardiaceae</taxon>
        <taxon>Pseudonocardia</taxon>
    </lineage>
</organism>
<dbReference type="InterPro" id="IPR015414">
    <property type="entry name" value="TMEM64"/>
</dbReference>